<organism evidence="1 2">
    <name type="scientific">Filimonas zeae</name>
    <dbReference type="NCBI Taxonomy" id="1737353"/>
    <lineage>
        <taxon>Bacteria</taxon>
        <taxon>Pseudomonadati</taxon>
        <taxon>Bacteroidota</taxon>
        <taxon>Chitinophagia</taxon>
        <taxon>Chitinophagales</taxon>
        <taxon>Chitinophagaceae</taxon>
        <taxon>Filimonas</taxon>
    </lineage>
</organism>
<reference evidence="1" key="1">
    <citation type="journal article" date="2014" name="Int. J. Syst. Evol. Microbiol.">
        <title>Complete genome sequence of Corynebacterium casei LMG S-19264T (=DSM 44701T), isolated from a smear-ripened cheese.</title>
        <authorList>
            <consortium name="US DOE Joint Genome Institute (JGI-PGF)"/>
            <person name="Walter F."/>
            <person name="Albersmeier A."/>
            <person name="Kalinowski J."/>
            <person name="Ruckert C."/>
        </authorList>
    </citation>
    <scope>NUCLEOTIDE SEQUENCE</scope>
    <source>
        <strain evidence="1">CGMCC 1.15290</strain>
    </source>
</reference>
<sequence length="389" mass="40820">MAREKGSFSFSGNFEVGKKGTLDARAYCPTYADLLLFTSADFIYNGHLVTVWDTDPEKRGVYRCINESVLGNASSWEKIGTADAASFETKASKGIANGYAALDGTGKVPASQLPAATGSSDNISEGSTNLYFQTARVLSSVISGFSAVAGTISNADTITAAFNKVGGFINNIAATIRGTVLTGFTSANSAITATDTVLSATGKAQGQISALQQNIPTAAEVQAEAPANDSKFVTPSKMGAWWIALKANGISGASMGVNRMVLQNHTSPVQGDFWNDGSGLVLRQNNTNSRVLQSSANPTLAGTGTRIVEVDAAGVPMATTQILPEDQYVTDNDIVSQCVSASYTSANEYNPVIVPLSGKTFYGGCYCLSGEYMYWAKTTNSVIRIKISL</sequence>
<evidence type="ECO:0000313" key="1">
    <source>
        <dbReference type="EMBL" id="GGH76719.1"/>
    </source>
</evidence>
<proteinExistence type="predicted"/>
<comment type="caution">
    <text evidence="1">The sequence shown here is derived from an EMBL/GenBank/DDBJ whole genome shotgun (WGS) entry which is preliminary data.</text>
</comment>
<keyword evidence="2" id="KW-1185">Reference proteome</keyword>
<accession>A0A917J2I7</accession>
<protein>
    <submittedName>
        <fullName evidence="1">Uncharacterized protein</fullName>
    </submittedName>
</protein>
<dbReference type="Proteomes" id="UP000627292">
    <property type="component" value="Unassembled WGS sequence"/>
</dbReference>
<dbReference type="RefSeq" id="WP_188956027.1">
    <property type="nucleotide sequence ID" value="NZ_BMIB01000004.1"/>
</dbReference>
<dbReference type="EMBL" id="BMIB01000004">
    <property type="protein sequence ID" value="GGH76719.1"/>
    <property type="molecule type" value="Genomic_DNA"/>
</dbReference>
<gene>
    <name evidence="1" type="ORF">GCM10011379_41980</name>
</gene>
<reference evidence="1" key="2">
    <citation type="submission" date="2020-09" db="EMBL/GenBank/DDBJ databases">
        <authorList>
            <person name="Sun Q."/>
            <person name="Zhou Y."/>
        </authorList>
    </citation>
    <scope>NUCLEOTIDE SEQUENCE</scope>
    <source>
        <strain evidence="1">CGMCC 1.15290</strain>
    </source>
</reference>
<dbReference type="AlphaFoldDB" id="A0A917J2I7"/>
<name>A0A917J2I7_9BACT</name>
<evidence type="ECO:0000313" key="2">
    <source>
        <dbReference type="Proteomes" id="UP000627292"/>
    </source>
</evidence>